<dbReference type="STRING" id="564608.C1MVW7"/>
<organism evidence="10">
    <name type="scientific">Micromonas pusilla (strain CCMP1545)</name>
    <name type="common">Picoplanktonic green alga</name>
    <dbReference type="NCBI Taxonomy" id="564608"/>
    <lineage>
        <taxon>Eukaryota</taxon>
        <taxon>Viridiplantae</taxon>
        <taxon>Chlorophyta</taxon>
        <taxon>Mamiellophyceae</taxon>
        <taxon>Mamiellales</taxon>
        <taxon>Mamiellaceae</taxon>
        <taxon>Micromonas</taxon>
    </lineage>
</organism>
<dbReference type="PANTHER" id="PTHR33281:SF19">
    <property type="entry name" value="VOLTAGE-DEPENDENT ANION CHANNEL-FORMING PROTEIN YNEE"/>
    <property type="match status" value="1"/>
</dbReference>
<keyword evidence="6" id="KW-0406">Ion transport</keyword>
<gene>
    <name evidence="9" type="ORF">MICPUCDRAFT_59537</name>
</gene>
<evidence type="ECO:0000256" key="1">
    <source>
        <dbReference type="ARBA" id="ARBA00004651"/>
    </source>
</evidence>
<dbReference type="Pfam" id="PF25539">
    <property type="entry name" value="Bestrophin_2"/>
    <property type="match status" value="1"/>
</dbReference>
<proteinExistence type="predicted"/>
<evidence type="ECO:0000256" key="3">
    <source>
        <dbReference type="ARBA" id="ARBA00022475"/>
    </source>
</evidence>
<dbReference type="EMBL" id="GG663741">
    <property type="protein sequence ID" value="EEH55775.1"/>
    <property type="molecule type" value="Genomic_DNA"/>
</dbReference>
<protein>
    <submittedName>
        <fullName evidence="9">Predicted protein</fullName>
    </submittedName>
</protein>
<dbReference type="AlphaFoldDB" id="C1MVW7"/>
<evidence type="ECO:0000256" key="6">
    <source>
        <dbReference type="ARBA" id="ARBA00023065"/>
    </source>
</evidence>
<name>C1MVW7_MICPC</name>
<dbReference type="RefSeq" id="XP_003059823.1">
    <property type="nucleotide sequence ID" value="XM_003059777.1"/>
</dbReference>
<evidence type="ECO:0000256" key="5">
    <source>
        <dbReference type="ARBA" id="ARBA00022989"/>
    </source>
</evidence>
<accession>C1MVW7</accession>
<evidence type="ECO:0000256" key="8">
    <source>
        <dbReference type="SAM" id="Phobius"/>
    </source>
</evidence>
<keyword evidence="2" id="KW-0813">Transport</keyword>
<reference evidence="9 10" key="1">
    <citation type="journal article" date="2009" name="Science">
        <title>Green evolution and dynamic adaptations revealed by genomes of the marine picoeukaryotes Micromonas.</title>
        <authorList>
            <person name="Worden A.Z."/>
            <person name="Lee J.H."/>
            <person name="Mock T."/>
            <person name="Rouze P."/>
            <person name="Simmons M.P."/>
            <person name="Aerts A.L."/>
            <person name="Allen A.E."/>
            <person name="Cuvelier M.L."/>
            <person name="Derelle E."/>
            <person name="Everett M.V."/>
            <person name="Foulon E."/>
            <person name="Grimwood J."/>
            <person name="Gundlach H."/>
            <person name="Henrissat B."/>
            <person name="Napoli C."/>
            <person name="McDonald S.M."/>
            <person name="Parker M.S."/>
            <person name="Rombauts S."/>
            <person name="Salamov A."/>
            <person name="Von Dassow P."/>
            <person name="Badger J.H."/>
            <person name="Coutinho P.M."/>
            <person name="Demir E."/>
            <person name="Dubchak I."/>
            <person name="Gentemann C."/>
            <person name="Eikrem W."/>
            <person name="Gready J.E."/>
            <person name="John U."/>
            <person name="Lanier W."/>
            <person name="Lindquist E.A."/>
            <person name="Lucas S."/>
            <person name="Mayer K.F."/>
            <person name="Moreau H."/>
            <person name="Not F."/>
            <person name="Otillar R."/>
            <person name="Panaud O."/>
            <person name="Pangilinan J."/>
            <person name="Paulsen I."/>
            <person name="Piegu B."/>
            <person name="Poliakov A."/>
            <person name="Robbens S."/>
            <person name="Schmutz J."/>
            <person name="Toulza E."/>
            <person name="Wyss T."/>
            <person name="Zelensky A."/>
            <person name="Zhou K."/>
            <person name="Armbrust E.V."/>
            <person name="Bhattacharya D."/>
            <person name="Goodenough U.W."/>
            <person name="Van de Peer Y."/>
            <person name="Grigoriev I.V."/>
        </authorList>
    </citation>
    <scope>NUCLEOTIDE SEQUENCE [LARGE SCALE GENOMIC DNA]</scope>
    <source>
        <strain evidence="9 10">CCMP1545</strain>
    </source>
</reference>
<keyword evidence="3" id="KW-1003">Cell membrane</keyword>
<keyword evidence="10" id="KW-1185">Reference proteome</keyword>
<dbReference type="InterPro" id="IPR044669">
    <property type="entry name" value="YneE/VCCN1/2-like"/>
</dbReference>
<evidence type="ECO:0000313" key="10">
    <source>
        <dbReference type="Proteomes" id="UP000001876"/>
    </source>
</evidence>
<evidence type="ECO:0000256" key="4">
    <source>
        <dbReference type="ARBA" id="ARBA00022692"/>
    </source>
</evidence>
<dbReference type="KEGG" id="mpp:MICPUCDRAFT_59537"/>
<comment type="subcellular location">
    <subcellularLocation>
        <location evidence="1">Cell membrane</location>
        <topology evidence="1">Multi-pass membrane protein</topology>
    </subcellularLocation>
</comment>
<evidence type="ECO:0000256" key="7">
    <source>
        <dbReference type="ARBA" id="ARBA00023136"/>
    </source>
</evidence>
<dbReference type="GeneID" id="9685262"/>
<keyword evidence="5 8" id="KW-1133">Transmembrane helix</keyword>
<dbReference type="PANTHER" id="PTHR33281">
    <property type="entry name" value="UPF0187 PROTEIN YNEE"/>
    <property type="match status" value="1"/>
</dbReference>
<dbReference type="GO" id="GO:0005886">
    <property type="term" value="C:plasma membrane"/>
    <property type="evidence" value="ECO:0007669"/>
    <property type="project" value="UniProtKB-SubCell"/>
</dbReference>
<evidence type="ECO:0000313" key="9">
    <source>
        <dbReference type="EMBL" id="EEH55775.1"/>
    </source>
</evidence>
<keyword evidence="7 8" id="KW-0472">Membrane</keyword>
<keyword evidence="4 8" id="KW-0812">Transmembrane</keyword>
<sequence length="168" mass="18759">MTAITRGLDAMNERKVELIYQLLMDNDLTALHAQVAKTDRLASTPTPVSYTRHISRSLMLWLLALPASVATVATPTPTLVAALTAFVAWLLLGIDDIGMQLEQPYTVMALAQFCDEVEREVTEEINGSDWTPRVETPRDEMLVSEYLNPAWQDEENRKALRAIEKSAA</sequence>
<feature type="transmembrane region" description="Helical" evidence="8">
    <location>
        <begin position="59"/>
        <end position="92"/>
    </location>
</feature>
<dbReference type="OrthoDB" id="1368at2759"/>
<dbReference type="GO" id="GO:0005254">
    <property type="term" value="F:chloride channel activity"/>
    <property type="evidence" value="ECO:0007669"/>
    <property type="project" value="InterPro"/>
</dbReference>
<evidence type="ECO:0000256" key="2">
    <source>
        <dbReference type="ARBA" id="ARBA00022448"/>
    </source>
</evidence>
<dbReference type="Proteomes" id="UP000001876">
    <property type="component" value="Unassembled WGS sequence"/>
</dbReference>